<dbReference type="AlphaFoldDB" id="A0A5N5XG60"/>
<dbReference type="OrthoDB" id="16820at2759"/>
<gene>
    <name evidence="1" type="ORF">BDV29DRAFT_151646</name>
</gene>
<name>A0A5N5XG60_9EURO</name>
<evidence type="ECO:0000313" key="1">
    <source>
        <dbReference type="EMBL" id="KAB8079729.1"/>
    </source>
</evidence>
<proteinExistence type="predicted"/>
<evidence type="ECO:0000313" key="2">
    <source>
        <dbReference type="Proteomes" id="UP000326565"/>
    </source>
</evidence>
<sequence>MGSRRGMEKLLAEGSPYDRVLVWAALFVGRLHSFNKAIEEFAGDSHLAAQLVYIHCASLLKLGEENSYERCKVGQEMGIETRDVWVKTDWDEVKKNPQVLAQPRPNRLFTHDPQAYAYEFEWRPTQF</sequence>
<reference evidence="1 2" key="1">
    <citation type="submission" date="2019-04" db="EMBL/GenBank/DDBJ databases">
        <title>Friends and foes A comparative genomics study of 23 Aspergillus species from section Flavi.</title>
        <authorList>
            <consortium name="DOE Joint Genome Institute"/>
            <person name="Kjaerbolling I."/>
            <person name="Vesth T."/>
            <person name="Frisvad J.C."/>
            <person name="Nybo J.L."/>
            <person name="Theobald S."/>
            <person name="Kildgaard S."/>
            <person name="Isbrandt T."/>
            <person name="Kuo A."/>
            <person name="Sato A."/>
            <person name="Lyhne E.K."/>
            <person name="Kogle M.E."/>
            <person name="Wiebenga A."/>
            <person name="Kun R.S."/>
            <person name="Lubbers R.J."/>
            <person name="Makela M.R."/>
            <person name="Barry K."/>
            <person name="Chovatia M."/>
            <person name="Clum A."/>
            <person name="Daum C."/>
            <person name="Haridas S."/>
            <person name="He G."/>
            <person name="LaButti K."/>
            <person name="Lipzen A."/>
            <person name="Mondo S."/>
            <person name="Riley R."/>
            <person name="Salamov A."/>
            <person name="Simmons B.A."/>
            <person name="Magnuson J.K."/>
            <person name="Henrissat B."/>
            <person name="Mortensen U.H."/>
            <person name="Larsen T.O."/>
            <person name="Devries R.P."/>
            <person name="Grigoriev I.V."/>
            <person name="Machida M."/>
            <person name="Baker S.E."/>
            <person name="Andersen M.R."/>
        </authorList>
    </citation>
    <scope>NUCLEOTIDE SEQUENCE [LARGE SCALE GENOMIC DNA]</scope>
    <source>
        <strain evidence="1 2">CBS 151.66</strain>
    </source>
</reference>
<organism evidence="1 2">
    <name type="scientific">Aspergillus leporis</name>
    <dbReference type="NCBI Taxonomy" id="41062"/>
    <lineage>
        <taxon>Eukaryota</taxon>
        <taxon>Fungi</taxon>
        <taxon>Dikarya</taxon>
        <taxon>Ascomycota</taxon>
        <taxon>Pezizomycotina</taxon>
        <taxon>Eurotiomycetes</taxon>
        <taxon>Eurotiomycetidae</taxon>
        <taxon>Eurotiales</taxon>
        <taxon>Aspergillaceae</taxon>
        <taxon>Aspergillus</taxon>
        <taxon>Aspergillus subgen. Circumdati</taxon>
    </lineage>
</organism>
<dbReference type="EMBL" id="ML732149">
    <property type="protein sequence ID" value="KAB8079729.1"/>
    <property type="molecule type" value="Genomic_DNA"/>
</dbReference>
<accession>A0A5N5XG60</accession>
<protein>
    <submittedName>
        <fullName evidence="1">Uncharacterized protein</fullName>
    </submittedName>
</protein>
<keyword evidence="2" id="KW-1185">Reference proteome</keyword>
<dbReference type="Proteomes" id="UP000326565">
    <property type="component" value="Unassembled WGS sequence"/>
</dbReference>